<gene>
    <name evidence="3" type="ORF">OXH55_00330</name>
</gene>
<evidence type="ECO:0000313" key="3">
    <source>
        <dbReference type="EMBL" id="MCY6369090.1"/>
    </source>
</evidence>
<sequence length="188" mass="19840">MKKKNILTALTLSLTIGLGATAYAYTASTSTPTNPNTDTDTNTNISTGIGLRRATGFRGYDFATSVIKEKLNVTDEDISNARTEGKTISEFAEEKGLSHEDLQAALIEAKTKAIDDAVAKGTILKEDGETYKKAIKENASNAVPGQGRLGAPKGNGQGKRGQGLKNGNGTFRNNGNRINCPLTDSSSK</sequence>
<keyword evidence="2" id="KW-0732">Signal</keyword>
<evidence type="ECO:0000313" key="4">
    <source>
        <dbReference type="Proteomes" id="UP001079657"/>
    </source>
</evidence>
<accession>A0ABT4CJ67</accession>
<feature type="region of interest" description="Disordered" evidence="1">
    <location>
        <begin position="137"/>
        <end position="188"/>
    </location>
</feature>
<keyword evidence="4" id="KW-1185">Reference proteome</keyword>
<feature type="signal peptide" evidence="2">
    <location>
        <begin position="1"/>
        <end position="24"/>
    </location>
</feature>
<comment type="caution">
    <text evidence="3">The sequence shown here is derived from an EMBL/GenBank/DDBJ whole genome shotgun (WGS) entry which is preliminary data.</text>
</comment>
<evidence type="ECO:0000256" key="1">
    <source>
        <dbReference type="SAM" id="MobiDB-lite"/>
    </source>
</evidence>
<dbReference type="EMBL" id="JAPQES010000001">
    <property type="protein sequence ID" value="MCY6369090.1"/>
    <property type="molecule type" value="Genomic_DNA"/>
</dbReference>
<evidence type="ECO:0008006" key="5">
    <source>
        <dbReference type="Google" id="ProtNLM"/>
    </source>
</evidence>
<reference evidence="3" key="1">
    <citation type="submission" date="2022-12" db="EMBL/GenBank/DDBJ databases">
        <authorList>
            <person name="Wang J."/>
        </authorList>
    </citation>
    <scope>NUCLEOTIDE SEQUENCE</scope>
    <source>
        <strain evidence="3">HY-42-06</strain>
    </source>
</reference>
<feature type="chain" id="PRO_5046664149" description="DUF2680 domain-containing protein" evidence="2">
    <location>
        <begin position="25"/>
        <end position="188"/>
    </location>
</feature>
<organism evidence="3 4">
    <name type="scientific">Clostridium ganghwense</name>
    <dbReference type="NCBI Taxonomy" id="312089"/>
    <lineage>
        <taxon>Bacteria</taxon>
        <taxon>Bacillati</taxon>
        <taxon>Bacillota</taxon>
        <taxon>Clostridia</taxon>
        <taxon>Eubacteriales</taxon>
        <taxon>Clostridiaceae</taxon>
        <taxon>Clostridium</taxon>
    </lineage>
</organism>
<proteinExistence type="predicted"/>
<feature type="compositionally biased region" description="Gly residues" evidence="1">
    <location>
        <begin position="153"/>
        <end position="166"/>
    </location>
</feature>
<dbReference type="Proteomes" id="UP001079657">
    <property type="component" value="Unassembled WGS sequence"/>
</dbReference>
<dbReference type="RefSeq" id="WP_268047415.1">
    <property type="nucleotide sequence ID" value="NZ_JAPQES010000001.1"/>
</dbReference>
<name>A0ABT4CJ67_9CLOT</name>
<evidence type="ECO:0000256" key="2">
    <source>
        <dbReference type="SAM" id="SignalP"/>
    </source>
</evidence>
<feature type="compositionally biased region" description="Low complexity" evidence="1">
    <location>
        <begin position="167"/>
        <end position="179"/>
    </location>
</feature>
<protein>
    <recommendedName>
        <fullName evidence="5">DUF2680 domain-containing protein</fullName>
    </recommendedName>
</protein>